<evidence type="ECO:0000313" key="2">
    <source>
        <dbReference type="Proteomes" id="UP000182769"/>
    </source>
</evidence>
<name>A0A0K6IUJ2_9GAMM</name>
<sequence length="57" mass="6269">MSITATIKCDALGCHREFDAQNPGDLNVHSELGAKGWIQMIMIRITAQSAGRKLKKN</sequence>
<dbReference type="STRING" id="1137284.GCA_001418205_03768"/>
<organism evidence="1 2">
    <name type="scientific">Marinomonas fungiae</name>
    <dbReference type="NCBI Taxonomy" id="1137284"/>
    <lineage>
        <taxon>Bacteria</taxon>
        <taxon>Pseudomonadati</taxon>
        <taxon>Pseudomonadota</taxon>
        <taxon>Gammaproteobacteria</taxon>
        <taxon>Oceanospirillales</taxon>
        <taxon>Oceanospirillaceae</taxon>
        <taxon>Marinomonas</taxon>
    </lineage>
</organism>
<keyword evidence="2" id="KW-1185">Reference proteome</keyword>
<protein>
    <submittedName>
        <fullName evidence="1">Uncharacterized protein</fullName>
    </submittedName>
</protein>
<dbReference type="Proteomes" id="UP000182769">
    <property type="component" value="Unassembled WGS sequence"/>
</dbReference>
<reference evidence="2" key="1">
    <citation type="submission" date="2015-08" db="EMBL/GenBank/DDBJ databases">
        <authorList>
            <person name="Varghese N."/>
        </authorList>
    </citation>
    <scope>NUCLEOTIDE SEQUENCE [LARGE SCALE GENOMIC DNA]</scope>
    <source>
        <strain evidence="2">JCM 18476</strain>
    </source>
</reference>
<dbReference type="AlphaFoldDB" id="A0A0K6IUJ2"/>
<accession>A0A0K6IUJ2</accession>
<dbReference type="EMBL" id="CYHG01000021">
    <property type="protein sequence ID" value="CUB06739.1"/>
    <property type="molecule type" value="Genomic_DNA"/>
</dbReference>
<gene>
    <name evidence="1" type="ORF">Ga0061065_12144</name>
</gene>
<proteinExistence type="predicted"/>
<evidence type="ECO:0000313" key="1">
    <source>
        <dbReference type="EMBL" id="CUB06739.1"/>
    </source>
</evidence>